<name>A0A5A8D6R0_CAFRO</name>
<comment type="caution">
    <text evidence="2">The sequence shown here is derived from an EMBL/GenBank/DDBJ whole genome shotgun (WGS) entry which is preliminary data.</text>
</comment>
<keyword evidence="1" id="KW-0812">Transmembrane</keyword>
<keyword evidence="1" id="KW-1133">Transmembrane helix</keyword>
<dbReference type="Proteomes" id="UP000324907">
    <property type="component" value="Unassembled WGS sequence"/>
</dbReference>
<evidence type="ECO:0000313" key="5">
    <source>
        <dbReference type="Proteomes" id="UP000325113"/>
    </source>
</evidence>
<evidence type="ECO:0000256" key="1">
    <source>
        <dbReference type="SAM" id="Phobius"/>
    </source>
</evidence>
<dbReference type="EMBL" id="VLTM01000038">
    <property type="protein sequence ID" value="KAA0161143.1"/>
    <property type="molecule type" value="Genomic_DNA"/>
</dbReference>
<evidence type="ECO:0000313" key="4">
    <source>
        <dbReference type="Proteomes" id="UP000324907"/>
    </source>
</evidence>
<feature type="transmembrane region" description="Helical" evidence="1">
    <location>
        <begin position="16"/>
        <end position="37"/>
    </location>
</feature>
<dbReference type="EMBL" id="VLTL01000010">
    <property type="protein sequence ID" value="KAA0170842.1"/>
    <property type="molecule type" value="Genomic_DNA"/>
</dbReference>
<evidence type="ECO:0000313" key="3">
    <source>
        <dbReference type="EMBL" id="KAA0170842.1"/>
    </source>
</evidence>
<proteinExistence type="predicted"/>
<reference evidence="4 5" key="1">
    <citation type="submission" date="2019-07" db="EMBL/GenBank/DDBJ databases">
        <title>Genomes of Cafeteria roenbergensis.</title>
        <authorList>
            <person name="Fischer M.G."/>
            <person name="Hackl T."/>
            <person name="Roman M."/>
        </authorList>
    </citation>
    <scope>NUCLEOTIDE SEQUENCE [LARGE SCALE GENOMIC DNA]</scope>
    <source>
        <strain evidence="2 5">Cflag</strain>
        <strain evidence="3 4">RCC970-E3</strain>
    </source>
</reference>
<dbReference type="Proteomes" id="UP000325113">
    <property type="component" value="Unassembled WGS sequence"/>
</dbReference>
<protein>
    <submittedName>
        <fullName evidence="2">Uncharacterized protein</fullName>
    </submittedName>
</protein>
<accession>A0A5A8D6R0</accession>
<keyword evidence="1" id="KW-0472">Membrane</keyword>
<organism evidence="2 5">
    <name type="scientific">Cafeteria roenbergensis</name>
    <name type="common">Marine flagellate</name>
    <dbReference type="NCBI Taxonomy" id="33653"/>
    <lineage>
        <taxon>Eukaryota</taxon>
        <taxon>Sar</taxon>
        <taxon>Stramenopiles</taxon>
        <taxon>Bigyra</taxon>
        <taxon>Opalozoa</taxon>
        <taxon>Bicosoecida</taxon>
        <taxon>Cafeteriaceae</taxon>
        <taxon>Cafeteria</taxon>
    </lineage>
</organism>
<dbReference type="AlphaFoldDB" id="A0A5A8D6R0"/>
<sequence>MSTKATKEVLAKARNGMMMAGAGFGLMLASPLFYFAANQAFTTTPEHARGVVGRWTAEEGEVTLAVSPRNMAKFSNFPGLGTGMGAVRWTDSGMEIGWPIKGYAPVKVDSWPAAGAAEAHADGGDRLVANGLELARDGDRS</sequence>
<evidence type="ECO:0000313" key="2">
    <source>
        <dbReference type="EMBL" id="KAA0161143.1"/>
    </source>
</evidence>
<gene>
    <name evidence="3" type="ORF">FNF28_01115</name>
    <name evidence="2" type="ORF">FNF31_03984</name>
</gene>